<dbReference type="GeneID" id="112542326"/>
<feature type="transmembrane region" description="Helical" evidence="1">
    <location>
        <begin position="239"/>
        <end position="261"/>
    </location>
</feature>
<dbReference type="Gene3D" id="2.60.40.10">
    <property type="entry name" value="Immunoglobulins"/>
    <property type="match status" value="2"/>
</dbReference>
<dbReference type="Proteomes" id="UP000695026">
    <property type="component" value="Unplaced"/>
</dbReference>
<keyword evidence="1" id="KW-0812">Transmembrane</keyword>
<feature type="domain" description="Ig-like" evidence="2">
    <location>
        <begin position="27"/>
        <end position="99"/>
    </location>
</feature>
<dbReference type="InterPro" id="IPR003597">
    <property type="entry name" value="Ig_C1-set"/>
</dbReference>
<protein>
    <submittedName>
        <fullName evidence="4">Uncharacterized protein LOC112542326</fullName>
    </submittedName>
</protein>
<dbReference type="KEGG" id="pbi:112542326"/>
<reference evidence="4" key="1">
    <citation type="submission" date="2025-08" db="UniProtKB">
        <authorList>
            <consortium name="RefSeq"/>
        </authorList>
    </citation>
    <scope>IDENTIFICATION</scope>
    <source>
        <tissue evidence="4">Liver</tissue>
    </source>
</reference>
<organism evidence="3 4">
    <name type="scientific">Python bivittatus</name>
    <name type="common">Burmese python</name>
    <name type="synonym">Python molurus bivittatus</name>
    <dbReference type="NCBI Taxonomy" id="176946"/>
    <lineage>
        <taxon>Eukaryota</taxon>
        <taxon>Metazoa</taxon>
        <taxon>Chordata</taxon>
        <taxon>Craniata</taxon>
        <taxon>Vertebrata</taxon>
        <taxon>Euteleostomi</taxon>
        <taxon>Lepidosauria</taxon>
        <taxon>Squamata</taxon>
        <taxon>Bifurcata</taxon>
        <taxon>Unidentata</taxon>
        <taxon>Episquamata</taxon>
        <taxon>Toxicofera</taxon>
        <taxon>Serpentes</taxon>
        <taxon>Henophidia</taxon>
        <taxon>Pythonidae</taxon>
        <taxon>Python</taxon>
    </lineage>
</organism>
<dbReference type="InterPro" id="IPR007110">
    <property type="entry name" value="Ig-like_dom"/>
</dbReference>
<dbReference type="RefSeq" id="XP_025030679.1">
    <property type="nucleotide sequence ID" value="XM_025174911.1"/>
</dbReference>
<evidence type="ECO:0000259" key="2">
    <source>
        <dbReference type="PROSITE" id="PS50835"/>
    </source>
</evidence>
<proteinExistence type="predicted"/>
<sequence>MLFTKYLVLFSIVYKAQNYQLLFVDVGGNATFVCNFSKNITNNVHNLLWYKRRQNELLLLTNDCKIGGTDRKFNCKTEAQKLMLEIFDTKVEDSGLYLCADRTQNYFSLNFAKALYLIVGDSYTSSSWMMILEPPAQNPPFQAMQSGSQLACVVHGVSNWVEISWDTSQVLQDRQTHLMKNHSGSLTFVSVLYIPENFSIIGEKFICQVKFNSSGTPMNLSTTLYAETRTSQRNDCQHYAIPLAVIGMLAFLLLILTWLGIRCCPSRLGYQPKDSMPPALETSQEDICYSQLVFLSNNEDGKKRQTS</sequence>
<dbReference type="Pfam" id="PF07686">
    <property type="entry name" value="V-set"/>
    <property type="match status" value="1"/>
</dbReference>
<keyword evidence="1" id="KW-1133">Transmembrane helix</keyword>
<dbReference type="SUPFAM" id="SSF48726">
    <property type="entry name" value="Immunoglobulin"/>
    <property type="match status" value="2"/>
</dbReference>
<dbReference type="OrthoDB" id="9906450at2759"/>
<dbReference type="Pfam" id="PF07654">
    <property type="entry name" value="C1-set"/>
    <property type="match status" value="1"/>
</dbReference>
<name>A0A9F5MY71_PYTBI</name>
<accession>A0A9F5MY71</accession>
<evidence type="ECO:0000256" key="1">
    <source>
        <dbReference type="SAM" id="Phobius"/>
    </source>
</evidence>
<evidence type="ECO:0000313" key="4">
    <source>
        <dbReference type="RefSeq" id="XP_025030679.1"/>
    </source>
</evidence>
<keyword evidence="3" id="KW-1185">Reference proteome</keyword>
<gene>
    <name evidence="4" type="primary">LOC112542326</name>
</gene>
<dbReference type="AlphaFoldDB" id="A0A9F5MY71"/>
<dbReference type="InterPro" id="IPR036179">
    <property type="entry name" value="Ig-like_dom_sf"/>
</dbReference>
<dbReference type="PROSITE" id="PS50835">
    <property type="entry name" value="IG_LIKE"/>
    <property type="match status" value="1"/>
</dbReference>
<evidence type="ECO:0000313" key="3">
    <source>
        <dbReference type="Proteomes" id="UP000695026"/>
    </source>
</evidence>
<keyword evidence="1" id="KW-0472">Membrane</keyword>
<dbReference type="OMA" id="IVIWLWI"/>
<dbReference type="InterPro" id="IPR013783">
    <property type="entry name" value="Ig-like_fold"/>
</dbReference>
<dbReference type="InterPro" id="IPR013106">
    <property type="entry name" value="Ig_V-set"/>
</dbReference>